<dbReference type="CDD" id="cd00093">
    <property type="entry name" value="HTH_XRE"/>
    <property type="match status" value="1"/>
</dbReference>
<reference evidence="2" key="1">
    <citation type="submission" date="2023-04" db="EMBL/GenBank/DDBJ databases">
        <title>Genome dynamics across the evolutionary transition to endosymbiosis.</title>
        <authorList>
            <person name="Siozios S."/>
            <person name="Nadal-Jimenez P."/>
            <person name="Azagi T."/>
            <person name="Sprong H."/>
            <person name="Frost C.L."/>
            <person name="Parratt S.R."/>
            <person name="Taylor G."/>
            <person name="Brettell L."/>
            <person name="Lew K.C."/>
            <person name="Croft L."/>
            <person name="King K.C."/>
            <person name="Brockhurst M.A."/>
            <person name="Hypsa V."/>
            <person name="Novakova E."/>
            <person name="Darby A.C."/>
            <person name="Hurst G.D.D."/>
        </authorList>
    </citation>
    <scope>NUCLEOTIDE SEQUENCE</scope>
    <source>
        <strain evidence="2">AIh</strain>
        <plasmid evidence="2">paIh4</plasmid>
    </source>
</reference>
<organism evidence="2 3">
    <name type="scientific">Arsenophonus nasoniae</name>
    <name type="common">son-killer infecting Nasonia vitripennis</name>
    <dbReference type="NCBI Taxonomy" id="638"/>
    <lineage>
        <taxon>Bacteria</taxon>
        <taxon>Pseudomonadati</taxon>
        <taxon>Pseudomonadota</taxon>
        <taxon>Gammaproteobacteria</taxon>
        <taxon>Enterobacterales</taxon>
        <taxon>Morganellaceae</taxon>
        <taxon>Arsenophonus</taxon>
    </lineage>
</organism>
<proteinExistence type="predicted"/>
<geneLocation type="plasmid" evidence="2 3">
    <name>paIh4</name>
</geneLocation>
<name>A0AA95G874_9GAMM</name>
<dbReference type="InterPro" id="IPR001387">
    <property type="entry name" value="Cro/C1-type_HTH"/>
</dbReference>
<dbReference type="SUPFAM" id="SSF51306">
    <property type="entry name" value="LexA/Signal peptidase"/>
    <property type="match status" value="1"/>
</dbReference>
<evidence type="ECO:0000313" key="3">
    <source>
        <dbReference type="Proteomes" id="UP001177597"/>
    </source>
</evidence>
<keyword evidence="2" id="KW-0614">Plasmid</keyword>
<dbReference type="GO" id="GO:0003677">
    <property type="term" value="F:DNA binding"/>
    <property type="evidence" value="ECO:0007669"/>
    <property type="project" value="InterPro"/>
</dbReference>
<dbReference type="SMART" id="SM00530">
    <property type="entry name" value="HTH_XRE"/>
    <property type="match status" value="1"/>
</dbReference>
<dbReference type="InterPro" id="IPR010982">
    <property type="entry name" value="Lambda_DNA-bd_dom_sf"/>
</dbReference>
<dbReference type="PROSITE" id="PS50943">
    <property type="entry name" value="HTH_CROC1"/>
    <property type="match status" value="1"/>
</dbReference>
<dbReference type="Proteomes" id="UP001177597">
    <property type="component" value="Plasmid paIh4"/>
</dbReference>
<evidence type="ECO:0000259" key="1">
    <source>
        <dbReference type="PROSITE" id="PS50943"/>
    </source>
</evidence>
<dbReference type="InterPro" id="IPR015927">
    <property type="entry name" value="Peptidase_S24_S26A/B/C"/>
</dbReference>
<accession>A0AA95G874</accession>
<dbReference type="EMBL" id="CP123494">
    <property type="protein sequence ID" value="WGL94011.1"/>
    <property type="molecule type" value="Genomic_DNA"/>
</dbReference>
<dbReference type="InterPro" id="IPR036286">
    <property type="entry name" value="LexA/Signal_pep-like_sf"/>
</dbReference>
<sequence>MQKENTIISKGDNLLIKLIAKNLTRLMNEKNIESQQLSDITGLGIATVNSLKRGVGNPTLTTLEVLAKFFNTSVSELIEKKEEGVLSKVIVDPMPLVSLSRIDNYIDNNLFEDTFITEIGNYPSTSLFAIKIDNDTLNPHIPIGTICIMSKVAKIKDGDITLVKINHHTPFFRRVYIESKHLAFSPIMIESNPTIYENYELLGVVIKKIRSF</sequence>
<evidence type="ECO:0000313" key="2">
    <source>
        <dbReference type="EMBL" id="WGL94011.1"/>
    </source>
</evidence>
<dbReference type="Gene3D" id="1.10.260.40">
    <property type="entry name" value="lambda repressor-like DNA-binding domains"/>
    <property type="match status" value="1"/>
</dbReference>
<dbReference type="SUPFAM" id="SSF47413">
    <property type="entry name" value="lambda repressor-like DNA-binding domains"/>
    <property type="match status" value="1"/>
</dbReference>
<dbReference type="RefSeq" id="WP_280628431.1">
    <property type="nucleotide sequence ID" value="NZ_CP123494.1"/>
</dbReference>
<feature type="domain" description="HTH cro/C1-type" evidence="1">
    <location>
        <begin position="23"/>
        <end position="77"/>
    </location>
</feature>
<dbReference type="AlphaFoldDB" id="A0AA95G874"/>
<gene>
    <name evidence="2" type="ORF">QE207_01320</name>
</gene>
<dbReference type="Pfam" id="PF00717">
    <property type="entry name" value="Peptidase_S24"/>
    <property type="match status" value="1"/>
</dbReference>
<dbReference type="Pfam" id="PF13443">
    <property type="entry name" value="HTH_26"/>
    <property type="match status" value="1"/>
</dbReference>
<dbReference type="Gene3D" id="2.10.109.10">
    <property type="entry name" value="Umud Fragment, subunit A"/>
    <property type="match status" value="1"/>
</dbReference>
<protein>
    <submittedName>
        <fullName evidence="2">Helix-turn-helix domain-containing protein</fullName>
    </submittedName>
</protein>